<evidence type="ECO:0000313" key="1">
    <source>
        <dbReference type="EMBL" id="KKQ76874.1"/>
    </source>
</evidence>
<gene>
    <name evidence="1" type="ORF">US99_C0057G0003</name>
</gene>
<protein>
    <recommendedName>
        <fullName evidence="3">ATPase</fullName>
    </recommendedName>
</protein>
<dbReference type="SUPFAM" id="SSF55874">
    <property type="entry name" value="ATPase domain of HSP90 chaperone/DNA topoisomerase II/histidine kinase"/>
    <property type="match status" value="1"/>
</dbReference>
<organism evidence="1 2">
    <name type="scientific">Candidatus Daviesbacteria bacterium GW2011_GWF2_38_6</name>
    <dbReference type="NCBI Taxonomy" id="1618432"/>
    <lineage>
        <taxon>Bacteria</taxon>
        <taxon>Candidatus Daviesiibacteriota</taxon>
    </lineage>
</organism>
<dbReference type="EMBL" id="LBVC01000057">
    <property type="protein sequence ID" value="KKQ76874.1"/>
    <property type="molecule type" value="Genomic_DNA"/>
</dbReference>
<dbReference type="AlphaFoldDB" id="A0A0G0MT45"/>
<dbReference type="Gene3D" id="3.30.565.10">
    <property type="entry name" value="Histidine kinase-like ATPase, C-terminal domain"/>
    <property type="match status" value="1"/>
</dbReference>
<proteinExistence type="predicted"/>
<dbReference type="Pfam" id="PF13589">
    <property type="entry name" value="HATPase_c_3"/>
    <property type="match status" value="1"/>
</dbReference>
<accession>A0A0G0MT45</accession>
<evidence type="ECO:0008006" key="3">
    <source>
        <dbReference type="Google" id="ProtNLM"/>
    </source>
</evidence>
<dbReference type="Proteomes" id="UP000034324">
    <property type="component" value="Unassembled WGS sequence"/>
</dbReference>
<name>A0A0G0MT45_9BACT</name>
<evidence type="ECO:0000313" key="2">
    <source>
        <dbReference type="Proteomes" id="UP000034324"/>
    </source>
</evidence>
<dbReference type="InterPro" id="IPR036890">
    <property type="entry name" value="HATPase_C_sf"/>
</dbReference>
<dbReference type="PATRIC" id="fig|1618432.3.peg.720"/>
<sequence>MMVSDTKMEDAQEVIPNARRLIKSLRDIGYDFSTAIADLIDNSIEAGASRVDILVEFDGDSSFVRIADNGKGMSSDELKEAMRYGSERIYNEDDLGKFGLGLKTASMSQCQSFSVASRISNETKNIAAFCWDLSHIEKTNKWEILPPKKKEILALLHDPLDEHIGTVVLWERLDRILGFKHPYGESARKKLISMCRELEDYLGMVFHKFLVNETAKQNLDIYLNWNKLKPWDPFARTEPETKELSPIKVKLNHEGVSGKILLQPYILPTKEEFSSSDAFKRASGPANWNQQQGFYIYRADRMIQSGGWCGIRTRDEHTKLSRIELNFSPILDNAFKINVAKMRVQLPAQLKMR</sequence>
<comment type="caution">
    <text evidence="1">The sequence shown here is derived from an EMBL/GenBank/DDBJ whole genome shotgun (WGS) entry which is preliminary data.</text>
</comment>
<reference evidence="1 2" key="1">
    <citation type="journal article" date="2015" name="Nature">
        <title>rRNA introns, odd ribosomes, and small enigmatic genomes across a large radiation of phyla.</title>
        <authorList>
            <person name="Brown C.T."/>
            <person name="Hug L.A."/>
            <person name="Thomas B.C."/>
            <person name="Sharon I."/>
            <person name="Castelle C.J."/>
            <person name="Singh A."/>
            <person name="Wilkins M.J."/>
            <person name="Williams K.H."/>
            <person name="Banfield J.F."/>
        </authorList>
    </citation>
    <scope>NUCLEOTIDE SEQUENCE [LARGE SCALE GENOMIC DNA]</scope>
</reference>